<dbReference type="Gene3D" id="3.40.1810.10">
    <property type="entry name" value="Transcription factor, MADS-box"/>
    <property type="match status" value="1"/>
</dbReference>
<dbReference type="InterPro" id="IPR002100">
    <property type="entry name" value="TF_MADSbox"/>
</dbReference>
<feature type="compositionally biased region" description="Polar residues" evidence="8">
    <location>
        <begin position="220"/>
        <end position="251"/>
    </location>
</feature>
<keyword evidence="4" id="KW-0238">DNA-binding</keyword>
<protein>
    <submittedName>
        <fullName evidence="10">Myocyte-specific enhancer factor 2A-like</fullName>
    </submittedName>
</protein>
<evidence type="ECO:0000256" key="5">
    <source>
        <dbReference type="ARBA" id="ARBA00023157"/>
    </source>
</evidence>
<dbReference type="AlphaFoldDB" id="A0AA36F167"/>
<dbReference type="GO" id="GO:0030154">
    <property type="term" value="P:cell differentiation"/>
    <property type="evidence" value="ECO:0007669"/>
    <property type="project" value="TreeGrafter"/>
</dbReference>
<dbReference type="GO" id="GO:0046983">
    <property type="term" value="F:protein dimerization activity"/>
    <property type="evidence" value="ECO:0007669"/>
    <property type="project" value="InterPro"/>
</dbReference>
<feature type="compositionally biased region" description="Low complexity" evidence="8">
    <location>
        <begin position="395"/>
        <end position="417"/>
    </location>
</feature>
<keyword evidence="3" id="KW-0805">Transcription regulation</keyword>
<feature type="region of interest" description="Disordered" evidence="8">
    <location>
        <begin position="360"/>
        <end position="437"/>
    </location>
</feature>
<evidence type="ECO:0000313" key="10">
    <source>
        <dbReference type="EMBL" id="CAI9720682.1"/>
    </source>
</evidence>
<dbReference type="SMART" id="SM00432">
    <property type="entry name" value="MADS"/>
    <property type="match status" value="1"/>
</dbReference>
<dbReference type="GO" id="GO:0042826">
    <property type="term" value="F:histone deacetylase binding"/>
    <property type="evidence" value="ECO:0007669"/>
    <property type="project" value="TreeGrafter"/>
</dbReference>
<dbReference type="Pfam" id="PF08583">
    <property type="entry name" value="Cmc1"/>
    <property type="match status" value="1"/>
</dbReference>
<feature type="compositionally biased region" description="Polar residues" evidence="8">
    <location>
        <begin position="380"/>
        <end position="392"/>
    </location>
</feature>
<feature type="domain" description="MADS-box" evidence="9">
    <location>
        <begin position="1"/>
        <end position="61"/>
    </location>
</feature>
<sequence length="582" mass="63390">MGRKKIQITRINDERNRQVTFTKRKFGLMKKAYELSVLCDCEIALIIFTSGNKLYQYASSDMDKVLLKYTEYNDTVVSQTNRDIVELLNKKDKGNDSPDQEDEYVLTPHTMESYKRIDAEYARVMQQPPQQTPTSVTSYPSVPASVPVGNFSIPNSGINSSQAASSVSAATGQNTVLLLPSNQNGQSTISAIPASYSPVPSTSVSLYSGSKSGGDSSSSPVTATRSLQIPSQATEDSNSPGAHSSPGPSLVTTLVNNKDVTDLSTTSAGHLLQTKSRPDLRILIPPKLTNDINIRGGLSALDTPVVSVATPGSTMTNPSQLADDAQFSADLAGFIGSNKTFLTQWATQGSAHGPSLQLSASSIHTTESGKIKSEPVTPPRDSTSPNISTHRLQTVVPHLSPNHHNPSPSLHPVLHHPINVTDHDDQPSAEKKPRSTSVAKIGQLDTNVVNCFLVPTHCTISNQTMEISTFLGMMSLLELCIRSKIGFLWKQLLLQLDTVGNTTVCGGWRHRTFNEMHPDLSTHLHTGECNDIIYALKVCHQENPWKKFLGVCNDLDHALNKCLKNERESRRKNNATKIKNTE</sequence>
<evidence type="ECO:0000256" key="4">
    <source>
        <dbReference type="ARBA" id="ARBA00023125"/>
    </source>
</evidence>
<dbReference type="EMBL" id="OX597817">
    <property type="protein sequence ID" value="CAI9720682.1"/>
    <property type="molecule type" value="Genomic_DNA"/>
</dbReference>
<feature type="compositionally biased region" description="Basic and acidic residues" evidence="8">
    <location>
        <begin position="421"/>
        <end position="433"/>
    </location>
</feature>
<evidence type="ECO:0000313" key="11">
    <source>
        <dbReference type="Proteomes" id="UP001162480"/>
    </source>
</evidence>
<dbReference type="GO" id="GO:0000981">
    <property type="term" value="F:DNA-binding transcription factor activity, RNA polymerase II-specific"/>
    <property type="evidence" value="ECO:0007669"/>
    <property type="project" value="TreeGrafter"/>
</dbReference>
<evidence type="ECO:0000259" key="9">
    <source>
        <dbReference type="PROSITE" id="PS50066"/>
    </source>
</evidence>
<reference evidence="10" key="1">
    <citation type="submission" date="2023-08" db="EMBL/GenBank/DDBJ databases">
        <authorList>
            <person name="Alioto T."/>
            <person name="Alioto T."/>
            <person name="Gomez Garrido J."/>
        </authorList>
    </citation>
    <scope>NUCLEOTIDE SEQUENCE</scope>
</reference>
<dbReference type="CDD" id="cd00265">
    <property type="entry name" value="MADS_MEF2_like"/>
    <property type="match status" value="1"/>
</dbReference>
<dbReference type="PANTHER" id="PTHR11945">
    <property type="entry name" value="MADS BOX PROTEIN"/>
    <property type="match status" value="1"/>
</dbReference>
<comment type="similarity">
    <text evidence="2">Belongs to the CMC family.</text>
</comment>
<evidence type="ECO:0000256" key="6">
    <source>
        <dbReference type="ARBA" id="ARBA00023163"/>
    </source>
</evidence>
<evidence type="ECO:0000256" key="8">
    <source>
        <dbReference type="SAM" id="MobiDB-lite"/>
    </source>
</evidence>
<dbReference type="GO" id="GO:0007507">
    <property type="term" value="P:heart development"/>
    <property type="evidence" value="ECO:0007669"/>
    <property type="project" value="TreeGrafter"/>
</dbReference>
<dbReference type="InterPro" id="IPR013892">
    <property type="entry name" value="Cyt_c_biogenesis_Cmc1-like"/>
</dbReference>
<dbReference type="GO" id="GO:0000978">
    <property type="term" value="F:RNA polymerase II cis-regulatory region sequence-specific DNA binding"/>
    <property type="evidence" value="ECO:0007669"/>
    <property type="project" value="TreeGrafter"/>
</dbReference>
<proteinExistence type="inferred from homology"/>
<accession>A0AA36F167</accession>
<dbReference type="SUPFAM" id="SSF55455">
    <property type="entry name" value="SRF-like"/>
    <property type="match status" value="1"/>
</dbReference>
<evidence type="ECO:0000256" key="2">
    <source>
        <dbReference type="ARBA" id="ARBA00007347"/>
    </source>
</evidence>
<keyword evidence="11" id="KW-1185">Reference proteome</keyword>
<evidence type="ECO:0000256" key="3">
    <source>
        <dbReference type="ARBA" id="ARBA00023015"/>
    </source>
</evidence>
<dbReference type="PROSITE" id="PS00350">
    <property type="entry name" value="MADS_BOX_1"/>
    <property type="match status" value="1"/>
</dbReference>
<dbReference type="Proteomes" id="UP001162480">
    <property type="component" value="Chromosome 4"/>
</dbReference>
<dbReference type="PROSITE" id="PS50066">
    <property type="entry name" value="MADS_BOX_2"/>
    <property type="match status" value="1"/>
</dbReference>
<comment type="subcellular location">
    <subcellularLocation>
        <location evidence="1">Nucleus</location>
    </subcellularLocation>
</comment>
<evidence type="ECO:0000256" key="7">
    <source>
        <dbReference type="ARBA" id="ARBA00023242"/>
    </source>
</evidence>
<dbReference type="Pfam" id="PF00319">
    <property type="entry name" value="SRF-TF"/>
    <property type="match status" value="1"/>
</dbReference>
<evidence type="ECO:0000256" key="1">
    <source>
        <dbReference type="ARBA" id="ARBA00004123"/>
    </source>
</evidence>
<keyword evidence="6" id="KW-0804">Transcription</keyword>
<dbReference type="PANTHER" id="PTHR11945:SF145">
    <property type="entry name" value="MYOCYTE ENHANCER FACTOR 2B-RELATED"/>
    <property type="match status" value="1"/>
</dbReference>
<dbReference type="PRINTS" id="PR00404">
    <property type="entry name" value="MADSDOMAIN"/>
</dbReference>
<dbReference type="GO" id="GO:0045944">
    <property type="term" value="P:positive regulation of transcription by RNA polymerase II"/>
    <property type="evidence" value="ECO:0007669"/>
    <property type="project" value="InterPro"/>
</dbReference>
<keyword evidence="5" id="KW-1015">Disulfide bond</keyword>
<feature type="compositionally biased region" description="Low complexity" evidence="8">
    <location>
        <begin position="205"/>
        <end position="219"/>
    </location>
</feature>
<dbReference type="InterPro" id="IPR033896">
    <property type="entry name" value="MEF2-like_N"/>
</dbReference>
<organism evidence="10 11">
    <name type="scientific">Octopus vulgaris</name>
    <name type="common">Common octopus</name>
    <dbReference type="NCBI Taxonomy" id="6645"/>
    <lineage>
        <taxon>Eukaryota</taxon>
        <taxon>Metazoa</taxon>
        <taxon>Spiralia</taxon>
        <taxon>Lophotrochozoa</taxon>
        <taxon>Mollusca</taxon>
        <taxon>Cephalopoda</taxon>
        <taxon>Coleoidea</taxon>
        <taxon>Octopodiformes</taxon>
        <taxon>Octopoda</taxon>
        <taxon>Incirrata</taxon>
        <taxon>Octopodidae</taxon>
        <taxon>Octopus</taxon>
    </lineage>
</organism>
<name>A0AA36F167_OCTVU</name>
<feature type="region of interest" description="Disordered" evidence="8">
    <location>
        <begin position="202"/>
        <end position="251"/>
    </location>
</feature>
<dbReference type="InterPro" id="IPR036879">
    <property type="entry name" value="TF_MADSbox_sf"/>
</dbReference>
<keyword evidence="7" id="KW-0539">Nucleus</keyword>
<dbReference type="GO" id="GO:0005634">
    <property type="term" value="C:nucleus"/>
    <property type="evidence" value="ECO:0007669"/>
    <property type="project" value="UniProtKB-SubCell"/>
</dbReference>
<gene>
    <name evidence="10" type="ORF">OCTVUL_1B006058</name>
</gene>